<accession>A0A8X6R0Y7</accession>
<evidence type="ECO:0000313" key="2">
    <source>
        <dbReference type="Proteomes" id="UP000887013"/>
    </source>
</evidence>
<dbReference type="Proteomes" id="UP000887013">
    <property type="component" value="Unassembled WGS sequence"/>
</dbReference>
<reference evidence="1" key="1">
    <citation type="submission" date="2020-08" db="EMBL/GenBank/DDBJ databases">
        <title>Multicomponent nature underlies the extraordinary mechanical properties of spider dragline silk.</title>
        <authorList>
            <person name="Kono N."/>
            <person name="Nakamura H."/>
            <person name="Mori M."/>
            <person name="Yoshida Y."/>
            <person name="Ohtoshi R."/>
            <person name="Malay A.D."/>
            <person name="Moran D.A.P."/>
            <person name="Tomita M."/>
            <person name="Numata K."/>
            <person name="Arakawa K."/>
        </authorList>
    </citation>
    <scope>NUCLEOTIDE SEQUENCE</scope>
</reference>
<name>A0A8X6R0Y7_NEPPI</name>
<keyword evidence="2" id="KW-1185">Reference proteome</keyword>
<organism evidence="1 2">
    <name type="scientific">Nephila pilipes</name>
    <name type="common">Giant wood spider</name>
    <name type="synonym">Nephila maculata</name>
    <dbReference type="NCBI Taxonomy" id="299642"/>
    <lineage>
        <taxon>Eukaryota</taxon>
        <taxon>Metazoa</taxon>
        <taxon>Ecdysozoa</taxon>
        <taxon>Arthropoda</taxon>
        <taxon>Chelicerata</taxon>
        <taxon>Arachnida</taxon>
        <taxon>Araneae</taxon>
        <taxon>Araneomorphae</taxon>
        <taxon>Entelegynae</taxon>
        <taxon>Araneoidea</taxon>
        <taxon>Nephilidae</taxon>
        <taxon>Nephila</taxon>
    </lineage>
</organism>
<sequence length="84" mass="9396">MFGLPDIRDGAPSCLPHRYELLTVIRFMCAKNAVPVDIHSQFKDGCTNVHDEQRSGLPSISDETIKKGEEALLKDRRVTVNSAR</sequence>
<evidence type="ECO:0000313" key="1">
    <source>
        <dbReference type="EMBL" id="GFU47615.1"/>
    </source>
</evidence>
<protein>
    <submittedName>
        <fullName evidence="1">HTH_48 domain-containing protein</fullName>
    </submittedName>
</protein>
<proteinExistence type="predicted"/>
<dbReference type="AlphaFoldDB" id="A0A8X6R0Y7"/>
<gene>
    <name evidence="1" type="primary">WH47_00818</name>
    <name evidence="1" type="ORF">NPIL_121561</name>
</gene>
<comment type="caution">
    <text evidence="1">The sequence shown here is derived from an EMBL/GenBank/DDBJ whole genome shotgun (WGS) entry which is preliminary data.</text>
</comment>
<dbReference type="EMBL" id="BMAW01086507">
    <property type="protein sequence ID" value="GFU47615.1"/>
    <property type="molecule type" value="Genomic_DNA"/>
</dbReference>